<keyword evidence="3" id="KW-1185">Reference proteome</keyword>
<keyword evidence="1" id="KW-0472">Membrane</keyword>
<dbReference type="RefSeq" id="WP_166395989.1">
    <property type="nucleotide sequence ID" value="NZ_CP045121.1"/>
</dbReference>
<reference evidence="2 3" key="1">
    <citation type="submission" date="2019-10" db="EMBL/GenBank/DDBJ databases">
        <title>Rubrobacter sp nov SCSIO 52915 isolated from a deep-sea sediment in the South China Sea.</title>
        <authorList>
            <person name="Chen R.W."/>
        </authorList>
    </citation>
    <scope>NUCLEOTIDE SEQUENCE [LARGE SCALE GENOMIC DNA]</scope>
    <source>
        <strain evidence="2 3">SCSIO 52915</strain>
    </source>
</reference>
<dbReference type="KEGG" id="rmar:GBA65_07045"/>
<organism evidence="2 3">
    <name type="scientific">Rubrobacter marinus</name>
    <dbReference type="NCBI Taxonomy" id="2653852"/>
    <lineage>
        <taxon>Bacteria</taxon>
        <taxon>Bacillati</taxon>
        <taxon>Actinomycetota</taxon>
        <taxon>Rubrobacteria</taxon>
        <taxon>Rubrobacterales</taxon>
        <taxon>Rubrobacteraceae</taxon>
        <taxon>Rubrobacter</taxon>
    </lineage>
</organism>
<proteinExistence type="predicted"/>
<dbReference type="EMBL" id="CP045121">
    <property type="protein sequence ID" value="QIN78311.1"/>
    <property type="molecule type" value="Genomic_DNA"/>
</dbReference>
<protein>
    <recommendedName>
        <fullName evidence="4">TrbC/VIRB2 family protein</fullName>
    </recommendedName>
</protein>
<name>A0A6G8PVS0_9ACTN</name>
<feature type="transmembrane region" description="Helical" evidence="1">
    <location>
        <begin position="85"/>
        <end position="107"/>
    </location>
</feature>
<keyword evidence="1" id="KW-1133">Transmembrane helix</keyword>
<feature type="transmembrane region" description="Helical" evidence="1">
    <location>
        <begin position="128"/>
        <end position="149"/>
    </location>
</feature>
<accession>A0A6G8PVS0</accession>
<evidence type="ECO:0000313" key="3">
    <source>
        <dbReference type="Proteomes" id="UP000502706"/>
    </source>
</evidence>
<gene>
    <name evidence="2" type="ORF">GBA65_07045</name>
</gene>
<evidence type="ECO:0000256" key="1">
    <source>
        <dbReference type="SAM" id="Phobius"/>
    </source>
</evidence>
<dbReference type="AlphaFoldDB" id="A0A6G8PVS0"/>
<evidence type="ECO:0008006" key="4">
    <source>
        <dbReference type="Google" id="ProtNLM"/>
    </source>
</evidence>
<evidence type="ECO:0000313" key="2">
    <source>
        <dbReference type="EMBL" id="QIN78311.1"/>
    </source>
</evidence>
<feature type="transmembrane region" description="Helical" evidence="1">
    <location>
        <begin position="41"/>
        <end position="65"/>
    </location>
</feature>
<keyword evidence="1" id="KW-0812">Transmembrane</keyword>
<sequence length="155" mass="15539">MQANHGAACATPQRVFRCLFGRTFAFCSGIVAAVERELPRYLFFGLTASLVAIVALSVGAQAAFAQTPPGGGGGGDAIQQTLENVRNYLAALSFSVGGIGFVASLLVKGYASINENAHAYAAMGMKGSLWCIVAGVIVTPILSIAAGLAGGGGGG</sequence>
<dbReference type="Proteomes" id="UP000502706">
    <property type="component" value="Chromosome"/>
</dbReference>